<dbReference type="Gene3D" id="1.10.238.20">
    <property type="entry name" value="Pheromone/general odorant binding protein domain"/>
    <property type="match status" value="1"/>
</dbReference>
<dbReference type="InterPro" id="IPR006170">
    <property type="entry name" value="PBP/GOBP"/>
</dbReference>
<dbReference type="Pfam" id="PF01395">
    <property type="entry name" value="PBP_GOBP"/>
    <property type="match status" value="1"/>
</dbReference>
<evidence type="ECO:0000313" key="3">
    <source>
        <dbReference type="EMBL" id="UZC53364.1"/>
    </source>
</evidence>
<dbReference type="InterPro" id="IPR036728">
    <property type="entry name" value="PBP_GOBP_sf"/>
</dbReference>
<dbReference type="EMBL" id="MW091420">
    <property type="protein sequence ID" value="UNA06111.1"/>
    <property type="molecule type" value="mRNA"/>
</dbReference>
<keyword evidence="1" id="KW-0732">Signal</keyword>
<evidence type="ECO:0000256" key="1">
    <source>
        <dbReference type="SAM" id="SignalP"/>
    </source>
</evidence>
<dbReference type="GO" id="GO:0005549">
    <property type="term" value="F:odorant binding"/>
    <property type="evidence" value="ECO:0007669"/>
    <property type="project" value="InterPro"/>
</dbReference>
<gene>
    <name evidence="2" type="primary">OBP27</name>
    <name evidence="3" type="synonym">OBP36</name>
</gene>
<name>A0A8T9EFT5_CYLFO</name>
<organism evidence="2">
    <name type="scientific">Cylas formicarius</name>
    <name type="common">Sweet potato weevil</name>
    <name type="synonym">Attelabus formicarius</name>
    <dbReference type="NCBI Taxonomy" id="197179"/>
    <lineage>
        <taxon>Eukaryota</taxon>
        <taxon>Metazoa</taxon>
        <taxon>Ecdysozoa</taxon>
        <taxon>Arthropoda</taxon>
        <taxon>Hexapoda</taxon>
        <taxon>Insecta</taxon>
        <taxon>Pterygota</taxon>
        <taxon>Neoptera</taxon>
        <taxon>Endopterygota</taxon>
        <taxon>Coleoptera</taxon>
        <taxon>Polyphaga</taxon>
        <taxon>Cucujiformia</taxon>
        <taxon>Brentidae</taxon>
        <taxon>Cyladinae</taxon>
        <taxon>Cylas</taxon>
    </lineage>
</organism>
<dbReference type="SUPFAM" id="SSF47565">
    <property type="entry name" value="Insect pheromone/odorant-binding proteins"/>
    <property type="match status" value="1"/>
</dbReference>
<evidence type="ECO:0000313" key="2">
    <source>
        <dbReference type="EMBL" id="UNA06111.1"/>
    </source>
</evidence>
<sequence length="132" mass="15030">MNRILVIFFSVVVGVFNDTITERFPDLLGYHRECVQELGVADFAFEEAFARRVNDDLLIKRQLACVGKKIGLINETGEIQTDDVRTFLLRTNNDNDEVERIVAKCTAFTSETDTETAFVLINCINGERAMYK</sequence>
<reference evidence="3" key="2">
    <citation type="submission" date="2021-11" db="EMBL/GenBank/DDBJ databases">
        <title>Functional characterizations of odorant binding protein from Cylas formicarius (Fabricius).</title>
        <authorList>
            <person name="Li H."/>
            <person name="Huang Y."/>
            <person name="Li Y."/>
            <person name="Chen T."/>
        </authorList>
    </citation>
    <scope>NUCLEOTIDE SEQUENCE</scope>
</reference>
<dbReference type="EMBL" id="OL505709">
    <property type="protein sequence ID" value="UZC53364.1"/>
    <property type="molecule type" value="mRNA"/>
</dbReference>
<protein>
    <submittedName>
        <fullName evidence="2">Odorant binding protein 27</fullName>
    </submittedName>
    <submittedName>
        <fullName evidence="3">Odorant binding protein 36</fullName>
    </submittedName>
</protein>
<dbReference type="CDD" id="cd23992">
    <property type="entry name" value="PBP_GOBP"/>
    <property type="match status" value="1"/>
</dbReference>
<feature type="chain" id="PRO_5044693744" evidence="1">
    <location>
        <begin position="18"/>
        <end position="132"/>
    </location>
</feature>
<accession>A0A8T9EFT5</accession>
<reference evidence="2" key="1">
    <citation type="submission" date="2020-10" db="EMBL/GenBank/DDBJ databases">
        <title>Functional analysis of odorant-binding proteins in sweet potato weevil (Cylas formicarius).</title>
        <authorList>
            <person name="Hua J."/>
            <person name="Huang Y."/>
            <person name="Li H."/>
            <person name="Li Y."/>
            <person name="Wu C."/>
            <person name="Chen T."/>
        </authorList>
    </citation>
    <scope>NUCLEOTIDE SEQUENCE</scope>
</reference>
<feature type="signal peptide" evidence="1">
    <location>
        <begin position="1"/>
        <end position="17"/>
    </location>
</feature>
<dbReference type="AlphaFoldDB" id="A0A8T9EFT5"/>
<proteinExistence type="evidence at transcript level"/>